<sequence length="150" mass="17454">MVVHNPNNWHWVDKNCLPWAKTYFNDNVKNTSFEDDDFHFYISDIQTVTGHCDVTQRKGKVLCIYDLRIVFTVSGKIKNEQNDEETISGTITIAEFEHDQDENEYIYEVVVDSASSEVRKHLIPLLTSKLVKFQPDLIEAHAKDVQHVEK</sequence>
<evidence type="ECO:0000313" key="4">
    <source>
        <dbReference type="Proteomes" id="UP000669133"/>
    </source>
</evidence>
<dbReference type="InterPro" id="IPR036338">
    <property type="entry name" value="Aha1"/>
</dbReference>
<dbReference type="GO" id="GO:0005829">
    <property type="term" value="C:cytosol"/>
    <property type="evidence" value="ECO:0007669"/>
    <property type="project" value="TreeGrafter"/>
</dbReference>
<dbReference type="GO" id="GO:0006457">
    <property type="term" value="P:protein folding"/>
    <property type="evidence" value="ECO:0007669"/>
    <property type="project" value="TreeGrafter"/>
</dbReference>
<organism evidence="3 4">
    <name type="scientific">Candida metapsilosis</name>
    <dbReference type="NCBI Taxonomy" id="273372"/>
    <lineage>
        <taxon>Eukaryota</taxon>
        <taxon>Fungi</taxon>
        <taxon>Dikarya</taxon>
        <taxon>Ascomycota</taxon>
        <taxon>Saccharomycotina</taxon>
        <taxon>Pichiomycetes</taxon>
        <taxon>Debaryomycetaceae</taxon>
        <taxon>Candida/Lodderomyces clade</taxon>
        <taxon>Candida</taxon>
    </lineage>
</organism>
<dbReference type="PANTHER" id="PTHR13009">
    <property type="entry name" value="HEAT SHOCK PROTEIN 90 HSP90 CO-CHAPERONE AHA-1"/>
    <property type="match status" value="1"/>
</dbReference>
<dbReference type="PANTHER" id="PTHR13009:SF15">
    <property type="entry name" value="HSP90 CO-CHAPERONE HCH1"/>
    <property type="match status" value="1"/>
</dbReference>
<dbReference type="Gene3D" id="3.15.10.20">
    <property type="entry name" value="Activator of Hsp90 ATPase Aha1, N-terminal domain"/>
    <property type="match status" value="1"/>
</dbReference>
<dbReference type="InterPro" id="IPR015310">
    <property type="entry name" value="AHSA1-like_N"/>
</dbReference>
<dbReference type="RefSeq" id="XP_067548890.1">
    <property type="nucleotide sequence ID" value="XM_067690423.1"/>
</dbReference>
<accession>A0A8H7ZGN3</accession>
<dbReference type="GO" id="GO:0001671">
    <property type="term" value="F:ATPase activator activity"/>
    <property type="evidence" value="ECO:0007669"/>
    <property type="project" value="InterPro"/>
</dbReference>
<protein>
    <recommendedName>
        <fullName evidence="2">Activator of Hsp90 ATPase AHSA1-like N-terminal domain-containing protein</fullName>
    </recommendedName>
</protein>
<dbReference type="GeneID" id="93650283"/>
<evidence type="ECO:0000259" key="2">
    <source>
        <dbReference type="SMART" id="SM01000"/>
    </source>
</evidence>
<feature type="domain" description="Activator of Hsp90 ATPase AHSA1-like N-terminal" evidence="2">
    <location>
        <begin position="13"/>
        <end position="143"/>
    </location>
</feature>
<dbReference type="SUPFAM" id="SSF103111">
    <property type="entry name" value="Activator of Hsp90 ATPase, Aha1"/>
    <property type="match status" value="1"/>
</dbReference>
<dbReference type="AlphaFoldDB" id="A0A8H7ZGN3"/>
<dbReference type="OrthoDB" id="567237at2759"/>
<dbReference type="Proteomes" id="UP000669133">
    <property type="component" value="Unassembled WGS sequence"/>
</dbReference>
<gene>
    <name evidence="3" type="ORF">I9W82_001654</name>
</gene>
<proteinExistence type="inferred from homology"/>
<dbReference type="Pfam" id="PF09229">
    <property type="entry name" value="Aha1_N"/>
    <property type="match status" value="1"/>
</dbReference>
<evidence type="ECO:0000313" key="3">
    <source>
        <dbReference type="EMBL" id="KAG5419774.1"/>
    </source>
</evidence>
<dbReference type="SMART" id="SM01000">
    <property type="entry name" value="Aha1_N"/>
    <property type="match status" value="1"/>
</dbReference>
<comment type="similarity">
    <text evidence="1">Belongs to the AHA1 family.</text>
</comment>
<evidence type="ECO:0000256" key="1">
    <source>
        <dbReference type="ARBA" id="ARBA00006817"/>
    </source>
</evidence>
<name>A0A8H7ZGN3_9ASCO</name>
<reference evidence="3 4" key="1">
    <citation type="submission" date="2020-12" db="EMBL/GenBank/DDBJ databases">
        <title>Effect of drift, selection, and recombination on the evolution of hybrid genomes in Candida yeast pathogens.</title>
        <authorList>
            <person name="Mixao V."/>
            <person name="Ksiezopolska E."/>
            <person name="Saus E."/>
            <person name="Boekhout T."/>
            <person name="Gacser A."/>
            <person name="Gabaldon T."/>
        </authorList>
    </citation>
    <scope>NUCLEOTIDE SEQUENCE [LARGE SCALE GENOMIC DNA]</scope>
    <source>
        <strain evidence="3 4">BP57</strain>
    </source>
</reference>
<comment type="caution">
    <text evidence="3">The sequence shown here is derived from an EMBL/GenBank/DDBJ whole genome shotgun (WGS) entry which is preliminary data.</text>
</comment>
<dbReference type="EMBL" id="JAEOAQ010000002">
    <property type="protein sequence ID" value="KAG5419774.1"/>
    <property type="molecule type" value="Genomic_DNA"/>
</dbReference>
<dbReference type="GO" id="GO:0051087">
    <property type="term" value="F:protein-folding chaperone binding"/>
    <property type="evidence" value="ECO:0007669"/>
    <property type="project" value="InterPro"/>
</dbReference>
<keyword evidence="4" id="KW-1185">Reference proteome</keyword>